<feature type="signal peptide" evidence="2">
    <location>
        <begin position="1"/>
        <end position="22"/>
    </location>
</feature>
<proteinExistence type="predicted"/>
<feature type="region of interest" description="Disordered" evidence="1">
    <location>
        <begin position="88"/>
        <end position="139"/>
    </location>
</feature>
<name>A0A1W1VFT6_9DEIO</name>
<protein>
    <submittedName>
        <fullName evidence="3">3D (Asp-Asp-Asp) domain-containing protein</fullName>
    </submittedName>
</protein>
<accession>A0A1W1VFT6</accession>
<dbReference type="CDD" id="cd22784">
    <property type="entry name" value="DPBB_MltA_YuiC-like"/>
    <property type="match status" value="1"/>
</dbReference>
<evidence type="ECO:0000313" key="3">
    <source>
        <dbReference type="EMBL" id="SMB92222.1"/>
    </source>
</evidence>
<keyword evidence="2" id="KW-0732">Signal</keyword>
<dbReference type="STRING" id="695939.SAMN00790413_01485"/>
<evidence type="ECO:0000313" key="4">
    <source>
        <dbReference type="Proteomes" id="UP000192582"/>
    </source>
</evidence>
<dbReference type="Proteomes" id="UP000192582">
    <property type="component" value="Unassembled WGS sequence"/>
</dbReference>
<dbReference type="EMBL" id="FWWU01000009">
    <property type="protein sequence ID" value="SMB92222.1"/>
    <property type="molecule type" value="Genomic_DNA"/>
</dbReference>
<organism evidence="3 4">
    <name type="scientific">Deinococcus hopiensis KR-140</name>
    <dbReference type="NCBI Taxonomy" id="695939"/>
    <lineage>
        <taxon>Bacteria</taxon>
        <taxon>Thermotogati</taxon>
        <taxon>Deinococcota</taxon>
        <taxon>Deinococci</taxon>
        <taxon>Deinococcales</taxon>
        <taxon>Deinococcaceae</taxon>
        <taxon>Deinococcus</taxon>
    </lineage>
</organism>
<feature type="compositionally biased region" description="Polar residues" evidence="1">
    <location>
        <begin position="130"/>
        <end position="139"/>
    </location>
</feature>
<feature type="chain" id="PRO_5012845517" evidence="2">
    <location>
        <begin position="23"/>
        <end position="245"/>
    </location>
</feature>
<feature type="compositionally biased region" description="Low complexity" evidence="1">
    <location>
        <begin position="88"/>
        <end position="129"/>
    </location>
</feature>
<sequence>MSNTFGRWMRTLLLGTLGTASAAPFLPSSQLAAQAVREALGTPAARPTAAPAVRTPVARAAASAAAAPAAGRSAVQAAPKAAVPKVAAKSPAAAPRPVAARPTPQAGRQAPAPASPAAQARARGVALAQSQAARPQTGRSIVARATAYNSMPGQTDSSPFVTATGTRTRPGVVALSRDLLRTFPYGSKVMIEDLSGRSGALLNGRVFYVEDTMAAYKTRSVDIWMSSYSQAIHFGGRQVRITAVR</sequence>
<evidence type="ECO:0000256" key="1">
    <source>
        <dbReference type="SAM" id="MobiDB-lite"/>
    </source>
</evidence>
<evidence type="ECO:0000256" key="2">
    <source>
        <dbReference type="SAM" id="SignalP"/>
    </source>
</evidence>
<keyword evidence="4" id="KW-1185">Reference proteome</keyword>
<reference evidence="3 4" key="1">
    <citation type="submission" date="2017-04" db="EMBL/GenBank/DDBJ databases">
        <authorList>
            <person name="Afonso C.L."/>
            <person name="Miller P.J."/>
            <person name="Scott M.A."/>
            <person name="Spackman E."/>
            <person name="Goraichik I."/>
            <person name="Dimitrov K.M."/>
            <person name="Suarez D.L."/>
            <person name="Swayne D.E."/>
        </authorList>
    </citation>
    <scope>NUCLEOTIDE SEQUENCE [LARGE SCALE GENOMIC DNA]</scope>
    <source>
        <strain evidence="3 4">KR-140</strain>
    </source>
</reference>
<dbReference type="AlphaFoldDB" id="A0A1W1VFT6"/>
<gene>
    <name evidence="3" type="ORF">SAMN00790413_01485</name>
</gene>
<dbReference type="RefSeq" id="WP_170928729.1">
    <property type="nucleotide sequence ID" value="NZ_FWWU01000009.1"/>
</dbReference>